<dbReference type="PANTHER" id="PTHR11592:SF78">
    <property type="entry name" value="GLUTATHIONE PEROXIDASE"/>
    <property type="match status" value="1"/>
</dbReference>
<name>D2V1G6_NAEGR</name>
<gene>
    <name evidence="4" type="ORF">NAEGRDRAFT_62572</name>
</gene>
<dbReference type="InParanoid" id="D2V1G6"/>
<protein>
    <submittedName>
        <fullName evidence="4">Predicted protein</fullName>
    </submittedName>
</protein>
<dbReference type="eggNOG" id="KOG1651">
    <property type="taxonomic scope" value="Eukaryota"/>
</dbReference>
<dbReference type="EMBL" id="GG738848">
    <property type="protein sequence ID" value="EFC49162.1"/>
    <property type="molecule type" value="Genomic_DNA"/>
</dbReference>
<dbReference type="InterPro" id="IPR000889">
    <property type="entry name" value="Glutathione_peroxidase"/>
</dbReference>
<reference evidence="4 5" key="1">
    <citation type="journal article" date="2010" name="Cell">
        <title>The genome of Naegleria gruberi illuminates early eukaryotic versatility.</title>
        <authorList>
            <person name="Fritz-Laylin L.K."/>
            <person name="Prochnik S.E."/>
            <person name="Ginger M.L."/>
            <person name="Dacks J.B."/>
            <person name="Carpenter M.L."/>
            <person name="Field M.C."/>
            <person name="Kuo A."/>
            <person name="Paredez A."/>
            <person name="Chapman J."/>
            <person name="Pham J."/>
            <person name="Shu S."/>
            <person name="Neupane R."/>
            <person name="Cipriano M."/>
            <person name="Mancuso J."/>
            <person name="Tu H."/>
            <person name="Salamov A."/>
            <person name="Lindquist E."/>
            <person name="Shapiro H."/>
            <person name="Lucas S."/>
            <person name="Grigoriev I.V."/>
            <person name="Cande W.Z."/>
            <person name="Fulton C."/>
            <person name="Rokhsar D.S."/>
            <person name="Dawson S.C."/>
        </authorList>
    </citation>
    <scope>NUCLEOTIDE SEQUENCE [LARGE SCALE GENOMIC DNA]</scope>
    <source>
        <strain evidence="4 5">NEG-M</strain>
    </source>
</reference>
<dbReference type="SUPFAM" id="SSF52833">
    <property type="entry name" value="Thioredoxin-like"/>
    <property type="match status" value="1"/>
</dbReference>
<dbReference type="PANTHER" id="PTHR11592">
    <property type="entry name" value="GLUTATHIONE PEROXIDASE"/>
    <property type="match status" value="1"/>
</dbReference>
<sequence length="232" mass="27072">MIRRGLNLLISHQSSSSLIQQQQYIKRFASVAASKLANSFYELKAQDIKGKVTEFKSFEGKVCLIVNVDEDELIRMKVKHQITHPEEFKQLMELRELIHKFENKEFSIIAFPTREAEVTHEHVAPEYTLDDVLLDNDKKASKIIGKDVFTVMRPVHLNTMKEHQVYAYLKYQAEELEKKIVKHPEELKGEDISINEMFTKFLINRKGEVVARFGKNVEPQQLAFLIEQLLKE</sequence>
<dbReference type="KEGG" id="ngr:NAEGRDRAFT_62572"/>
<dbReference type="OMA" id="KHQITHP"/>
<dbReference type="Pfam" id="PF00255">
    <property type="entry name" value="GSHPx"/>
    <property type="match status" value="1"/>
</dbReference>
<dbReference type="GeneID" id="8849973"/>
<evidence type="ECO:0000256" key="1">
    <source>
        <dbReference type="ARBA" id="ARBA00006926"/>
    </source>
</evidence>
<dbReference type="STRING" id="5762.D2V1G6"/>
<keyword evidence="2" id="KW-0575">Peroxidase</keyword>
<proteinExistence type="inferred from homology"/>
<dbReference type="PIRSF" id="PIRSF000303">
    <property type="entry name" value="Glutathion_perox"/>
    <property type="match status" value="1"/>
</dbReference>
<dbReference type="AlphaFoldDB" id="D2V1G6"/>
<keyword evidence="3" id="KW-0560">Oxidoreductase</keyword>
<dbReference type="InterPro" id="IPR036249">
    <property type="entry name" value="Thioredoxin-like_sf"/>
</dbReference>
<dbReference type="Proteomes" id="UP000006671">
    <property type="component" value="Unassembled WGS sequence"/>
</dbReference>
<evidence type="ECO:0000313" key="5">
    <source>
        <dbReference type="Proteomes" id="UP000006671"/>
    </source>
</evidence>
<evidence type="ECO:0000256" key="2">
    <source>
        <dbReference type="ARBA" id="ARBA00022559"/>
    </source>
</evidence>
<dbReference type="GO" id="GO:0006979">
    <property type="term" value="P:response to oxidative stress"/>
    <property type="evidence" value="ECO:0007669"/>
    <property type="project" value="InterPro"/>
</dbReference>
<organism evidence="5">
    <name type="scientific">Naegleria gruberi</name>
    <name type="common">Amoeba</name>
    <dbReference type="NCBI Taxonomy" id="5762"/>
    <lineage>
        <taxon>Eukaryota</taxon>
        <taxon>Discoba</taxon>
        <taxon>Heterolobosea</taxon>
        <taxon>Tetramitia</taxon>
        <taxon>Eutetramitia</taxon>
        <taxon>Vahlkampfiidae</taxon>
        <taxon>Naegleria</taxon>
    </lineage>
</organism>
<dbReference type="RefSeq" id="XP_002681906.1">
    <property type="nucleotide sequence ID" value="XM_002681860.1"/>
</dbReference>
<dbReference type="Gene3D" id="3.40.30.10">
    <property type="entry name" value="Glutaredoxin"/>
    <property type="match status" value="1"/>
</dbReference>
<evidence type="ECO:0000313" key="4">
    <source>
        <dbReference type="EMBL" id="EFC49162.1"/>
    </source>
</evidence>
<dbReference type="PROSITE" id="PS51355">
    <property type="entry name" value="GLUTATHIONE_PEROXID_3"/>
    <property type="match status" value="1"/>
</dbReference>
<dbReference type="GO" id="GO:0004601">
    <property type="term" value="F:peroxidase activity"/>
    <property type="evidence" value="ECO:0007669"/>
    <property type="project" value="UniProtKB-KW"/>
</dbReference>
<comment type="similarity">
    <text evidence="1">Belongs to the glutathione peroxidase family.</text>
</comment>
<keyword evidence="5" id="KW-1185">Reference proteome</keyword>
<dbReference type="VEuPathDB" id="AmoebaDB:NAEGRDRAFT_62572"/>
<evidence type="ECO:0000256" key="3">
    <source>
        <dbReference type="ARBA" id="ARBA00023002"/>
    </source>
</evidence>
<accession>D2V1G6</accession>
<dbReference type="OrthoDB" id="446890at2759"/>